<reference evidence="1" key="2">
    <citation type="submission" date="2020-09" db="EMBL/GenBank/DDBJ databases">
        <authorList>
            <person name="Sun Q."/>
            <person name="Kim S."/>
        </authorList>
    </citation>
    <scope>NUCLEOTIDE SEQUENCE</scope>
    <source>
        <strain evidence="1">KCTC 42590</strain>
    </source>
</reference>
<keyword evidence="2" id="KW-1185">Reference proteome</keyword>
<dbReference type="EMBL" id="BNCI01000002">
    <property type="protein sequence ID" value="GHF25399.1"/>
    <property type="molecule type" value="Genomic_DNA"/>
</dbReference>
<accession>A0A919E975</accession>
<evidence type="ECO:0000313" key="1">
    <source>
        <dbReference type="EMBL" id="GHF25399.1"/>
    </source>
</evidence>
<organism evidence="1 2">
    <name type="scientific">Kordiimonas sediminis</name>
    <dbReference type="NCBI Taxonomy" id="1735581"/>
    <lineage>
        <taxon>Bacteria</taxon>
        <taxon>Pseudomonadati</taxon>
        <taxon>Pseudomonadota</taxon>
        <taxon>Alphaproteobacteria</taxon>
        <taxon>Kordiimonadales</taxon>
        <taxon>Kordiimonadaceae</taxon>
        <taxon>Kordiimonas</taxon>
    </lineage>
</organism>
<comment type="caution">
    <text evidence="1">The sequence shown here is derived from an EMBL/GenBank/DDBJ whole genome shotgun (WGS) entry which is preliminary data.</text>
</comment>
<name>A0A919E975_9PROT</name>
<dbReference type="AlphaFoldDB" id="A0A919E975"/>
<reference evidence="1" key="1">
    <citation type="journal article" date="2014" name="Int. J. Syst. Evol. Microbiol.">
        <title>Complete genome sequence of Corynebacterium casei LMG S-19264T (=DSM 44701T), isolated from a smear-ripened cheese.</title>
        <authorList>
            <consortium name="US DOE Joint Genome Institute (JGI-PGF)"/>
            <person name="Walter F."/>
            <person name="Albersmeier A."/>
            <person name="Kalinowski J."/>
            <person name="Ruckert C."/>
        </authorList>
    </citation>
    <scope>NUCLEOTIDE SEQUENCE</scope>
    <source>
        <strain evidence="1">KCTC 42590</strain>
    </source>
</reference>
<proteinExistence type="predicted"/>
<dbReference type="Proteomes" id="UP000630923">
    <property type="component" value="Unassembled WGS sequence"/>
</dbReference>
<protein>
    <submittedName>
        <fullName evidence="1">Uncharacterized protein</fullName>
    </submittedName>
</protein>
<evidence type="ECO:0000313" key="2">
    <source>
        <dbReference type="Proteomes" id="UP000630923"/>
    </source>
</evidence>
<gene>
    <name evidence="1" type="ORF">GCM10017044_20240</name>
</gene>
<sequence length="91" mass="9955">MGKTERYGGKNKKTTTKVDVPKIINPSKLFSFAGKAHIQNKIIITAIGIKSLREEVAKAAITNPQNRESAATNNSVAIFRRNRLLKSGSSE</sequence>